<dbReference type="EMBL" id="MK473650">
    <property type="protein sequence ID" value="QFF90526.1"/>
    <property type="molecule type" value="Genomic_DNA"/>
</dbReference>
<dbReference type="GO" id="GO:1901135">
    <property type="term" value="P:carbohydrate derivative metabolic process"/>
    <property type="evidence" value="ECO:0007669"/>
    <property type="project" value="UniProtKB-ARBA"/>
</dbReference>
<dbReference type="GO" id="GO:0016757">
    <property type="term" value="F:glycosyltransferase activity"/>
    <property type="evidence" value="ECO:0007669"/>
    <property type="project" value="InterPro"/>
</dbReference>
<proteinExistence type="predicted"/>
<dbReference type="SUPFAM" id="SSF53756">
    <property type="entry name" value="UDP-Glycosyltransferase/glycogen phosphorylase"/>
    <property type="match status" value="1"/>
</dbReference>
<accession>A0A5P5X5R6</accession>
<organism evidence="2">
    <name type="scientific">Vibrio parahaemolyticus</name>
    <dbReference type="NCBI Taxonomy" id="670"/>
    <lineage>
        <taxon>Bacteria</taxon>
        <taxon>Pseudomonadati</taxon>
        <taxon>Pseudomonadota</taxon>
        <taxon>Gammaproteobacteria</taxon>
        <taxon>Vibrionales</taxon>
        <taxon>Vibrionaceae</taxon>
        <taxon>Vibrio</taxon>
    </lineage>
</organism>
<dbReference type="InterPro" id="IPR001296">
    <property type="entry name" value="Glyco_trans_1"/>
</dbReference>
<protein>
    <submittedName>
        <fullName evidence="2">Putative glycosyl transferase</fullName>
    </submittedName>
</protein>
<keyword evidence="2" id="KW-0808">Transferase</keyword>
<dbReference type="Pfam" id="PF00534">
    <property type="entry name" value="Glycos_transf_1"/>
    <property type="match status" value="1"/>
</dbReference>
<reference evidence="2" key="1">
    <citation type="journal article" date="2019" name="Int. J. Food Microbiol.">
        <title>Developing a novel molecular serotyping system based on capsular polysaccharide synthesis gene clusters of Vibrio parahaemolyticus.</title>
        <authorList>
            <person name="Pang Y."/>
            <person name="Guo X."/>
            <person name="Tian X."/>
            <person name="Liu F."/>
            <person name="Wang L."/>
            <person name="Wu J."/>
            <person name="Zhang S."/>
            <person name="Li S."/>
            <person name="Liu B."/>
        </authorList>
    </citation>
    <scope>NUCLEOTIDE SEQUENCE</scope>
    <source>
        <strain evidence="2">G3555</strain>
    </source>
</reference>
<dbReference type="AlphaFoldDB" id="A0A5P5X5R6"/>
<sequence>MPKLVSTVHCDPLEEFQSKKIRRFLINFWLFALKRYDKAICLNSHVSKILNDRGISSSIIYNGKNVEFSDLSELNNKIIRFADGRNVIGTYSVLKPVKGLEQLIEYARIMDESKCIVIAGDGDLMTEFKSKICENSLENKVLLLGFVKNAHNLLPVFDVFVMTSRSEGFPIALIEALASGTPICHSNIPQFLEFKSKLKYTSEVYELDRTSSLSEGLNSCIKSLFSMKNSAHNKSVYLEFLTENSMCDAYIKYCYEIN</sequence>
<feature type="domain" description="Glycosyl transferase family 1" evidence="1">
    <location>
        <begin position="76"/>
        <end position="199"/>
    </location>
</feature>
<evidence type="ECO:0000313" key="2">
    <source>
        <dbReference type="EMBL" id="QFF90526.1"/>
    </source>
</evidence>
<evidence type="ECO:0000259" key="1">
    <source>
        <dbReference type="Pfam" id="PF00534"/>
    </source>
</evidence>
<dbReference type="PANTHER" id="PTHR12526">
    <property type="entry name" value="GLYCOSYLTRANSFERASE"/>
    <property type="match status" value="1"/>
</dbReference>
<name>A0A5P5X5R6_VIBPH</name>
<dbReference type="Gene3D" id="3.40.50.2000">
    <property type="entry name" value="Glycogen Phosphorylase B"/>
    <property type="match status" value="2"/>
</dbReference>